<keyword evidence="3" id="KW-1185">Reference proteome</keyword>
<organism evidence="2 3">
    <name type="scientific">Rhodocollybia butyracea</name>
    <dbReference type="NCBI Taxonomy" id="206335"/>
    <lineage>
        <taxon>Eukaryota</taxon>
        <taxon>Fungi</taxon>
        <taxon>Dikarya</taxon>
        <taxon>Basidiomycota</taxon>
        <taxon>Agaricomycotina</taxon>
        <taxon>Agaricomycetes</taxon>
        <taxon>Agaricomycetidae</taxon>
        <taxon>Agaricales</taxon>
        <taxon>Marasmiineae</taxon>
        <taxon>Omphalotaceae</taxon>
        <taxon>Rhodocollybia</taxon>
    </lineage>
</organism>
<feature type="signal peptide" evidence="1">
    <location>
        <begin position="1"/>
        <end position="19"/>
    </location>
</feature>
<reference evidence="2" key="1">
    <citation type="submission" date="2020-11" db="EMBL/GenBank/DDBJ databases">
        <authorList>
            <consortium name="DOE Joint Genome Institute"/>
            <person name="Ahrendt S."/>
            <person name="Riley R."/>
            <person name="Andreopoulos W."/>
            <person name="Labutti K."/>
            <person name="Pangilinan J."/>
            <person name="Ruiz-Duenas F.J."/>
            <person name="Barrasa J.M."/>
            <person name="Sanchez-Garcia M."/>
            <person name="Camarero S."/>
            <person name="Miyauchi S."/>
            <person name="Serrano A."/>
            <person name="Linde D."/>
            <person name="Babiker R."/>
            <person name="Drula E."/>
            <person name="Ayuso-Fernandez I."/>
            <person name="Pacheco R."/>
            <person name="Padilla G."/>
            <person name="Ferreira P."/>
            <person name="Barriuso J."/>
            <person name="Kellner H."/>
            <person name="Castanera R."/>
            <person name="Alfaro M."/>
            <person name="Ramirez L."/>
            <person name="Pisabarro A.G."/>
            <person name="Kuo A."/>
            <person name="Tritt A."/>
            <person name="Lipzen A."/>
            <person name="He G."/>
            <person name="Yan M."/>
            <person name="Ng V."/>
            <person name="Cullen D."/>
            <person name="Martin F."/>
            <person name="Rosso M.-N."/>
            <person name="Henrissat B."/>
            <person name="Hibbett D."/>
            <person name="Martinez A.T."/>
            <person name="Grigoriev I.V."/>
        </authorList>
    </citation>
    <scope>NUCLEOTIDE SEQUENCE</scope>
    <source>
        <strain evidence="2">AH 40177</strain>
    </source>
</reference>
<protein>
    <submittedName>
        <fullName evidence="2">Uncharacterized protein</fullName>
    </submittedName>
</protein>
<name>A0A9P5UCJ4_9AGAR</name>
<dbReference type="EMBL" id="JADNRY010000014">
    <property type="protein sequence ID" value="KAF9074191.1"/>
    <property type="molecule type" value="Genomic_DNA"/>
</dbReference>
<dbReference type="AlphaFoldDB" id="A0A9P5UCJ4"/>
<accession>A0A9P5UCJ4</accession>
<keyword evidence="1" id="KW-0732">Signal</keyword>
<evidence type="ECO:0000313" key="2">
    <source>
        <dbReference type="EMBL" id="KAF9074191.1"/>
    </source>
</evidence>
<evidence type="ECO:0000256" key="1">
    <source>
        <dbReference type="SAM" id="SignalP"/>
    </source>
</evidence>
<sequence length="312" mass="34906">MRYPLLFTVIASSLLAVYSLPMEAHTRLSDEPEVPTVTFIDGTTGDDFEGGPNLEPSWTPYAISIGRPINRALRREPYDDIKFKNLYDPLPVASELSYIEVTGVPGCTEANPCPGWMARGPRPKNTTWHVGIITGKPGLHRFSGRAPDAEDDATRAQMLATRSLQKEWDKHNEVFKTTFMVPEVTIVVPVKPHKKEEFTKALNGALNRDSKDPIIYKGQHAKVPKPPVQDPNSPWFYFKLVRGDKRCPVESPCFGCIVVQLGTTHVFIAQKGTHPGRLKRIGVYPGPEENDLLAGLTLEVMEKQVEYWSKGR</sequence>
<feature type="chain" id="PRO_5040380471" evidence="1">
    <location>
        <begin position="20"/>
        <end position="312"/>
    </location>
</feature>
<proteinExistence type="predicted"/>
<evidence type="ECO:0000313" key="3">
    <source>
        <dbReference type="Proteomes" id="UP000772434"/>
    </source>
</evidence>
<gene>
    <name evidence="2" type="ORF">BDP27DRAFT_1416501</name>
</gene>
<comment type="caution">
    <text evidence="2">The sequence shown here is derived from an EMBL/GenBank/DDBJ whole genome shotgun (WGS) entry which is preliminary data.</text>
</comment>
<dbReference type="Proteomes" id="UP000772434">
    <property type="component" value="Unassembled WGS sequence"/>
</dbReference>